<feature type="transmembrane region" description="Helical" evidence="1">
    <location>
        <begin position="77"/>
        <end position="93"/>
    </location>
</feature>
<dbReference type="AlphaFoldDB" id="A0A6A6QVB7"/>
<dbReference type="Proteomes" id="UP000799750">
    <property type="component" value="Unassembled WGS sequence"/>
</dbReference>
<feature type="transmembrane region" description="Helical" evidence="1">
    <location>
        <begin position="43"/>
        <end position="65"/>
    </location>
</feature>
<gene>
    <name evidence="2" type="ORF">BU16DRAFT_49773</name>
</gene>
<accession>A0A6A6QVB7</accession>
<keyword evidence="1" id="KW-0812">Transmembrane</keyword>
<keyword evidence="3" id="KW-1185">Reference proteome</keyword>
<name>A0A6A6QVB7_9PEZI</name>
<organism evidence="2 3">
    <name type="scientific">Lophium mytilinum</name>
    <dbReference type="NCBI Taxonomy" id="390894"/>
    <lineage>
        <taxon>Eukaryota</taxon>
        <taxon>Fungi</taxon>
        <taxon>Dikarya</taxon>
        <taxon>Ascomycota</taxon>
        <taxon>Pezizomycotina</taxon>
        <taxon>Dothideomycetes</taxon>
        <taxon>Pleosporomycetidae</taxon>
        <taxon>Mytilinidiales</taxon>
        <taxon>Mytilinidiaceae</taxon>
        <taxon>Lophium</taxon>
    </lineage>
</organism>
<keyword evidence="1" id="KW-1133">Transmembrane helix</keyword>
<sequence length="94" mass="10573">MAATDGEVYAYAVLGSSYSLKQSFHRLLRSVSQFNLQSLSSSMYRYTFVLPLSTFHGCVTILAPLTSTRVTILQFKALYSVYSTSIFVLYTYSI</sequence>
<protein>
    <submittedName>
        <fullName evidence="2">Uncharacterized protein</fullName>
    </submittedName>
</protein>
<evidence type="ECO:0000256" key="1">
    <source>
        <dbReference type="SAM" id="Phobius"/>
    </source>
</evidence>
<dbReference type="EMBL" id="MU004190">
    <property type="protein sequence ID" value="KAF2494857.1"/>
    <property type="molecule type" value="Genomic_DNA"/>
</dbReference>
<keyword evidence="1" id="KW-0472">Membrane</keyword>
<reference evidence="2" key="1">
    <citation type="journal article" date="2020" name="Stud. Mycol.">
        <title>101 Dothideomycetes genomes: a test case for predicting lifestyles and emergence of pathogens.</title>
        <authorList>
            <person name="Haridas S."/>
            <person name="Albert R."/>
            <person name="Binder M."/>
            <person name="Bloem J."/>
            <person name="Labutti K."/>
            <person name="Salamov A."/>
            <person name="Andreopoulos B."/>
            <person name="Baker S."/>
            <person name="Barry K."/>
            <person name="Bills G."/>
            <person name="Bluhm B."/>
            <person name="Cannon C."/>
            <person name="Castanera R."/>
            <person name="Culley D."/>
            <person name="Daum C."/>
            <person name="Ezra D."/>
            <person name="Gonzalez J."/>
            <person name="Henrissat B."/>
            <person name="Kuo A."/>
            <person name="Liang C."/>
            <person name="Lipzen A."/>
            <person name="Lutzoni F."/>
            <person name="Magnuson J."/>
            <person name="Mondo S."/>
            <person name="Nolan M."/>
            <person name="Ohm R."/>
            <person name="Pangilinan J."/>
            <person name="Park H.-J."/>
            <person name="Ramirez L."/>
            <person name="Alfaro M."/>
            <person name="Sun H."/>
            <person name="Tritt A."/>
            <person name="Yoshinaga Y."/>
            <person name="Zwiers L.-H."/>
            <person name="Turgeon B."/>
            <person name="Goodwin S."/>
            <person name="Spatafora J."/>
            <person name="Crous P."/>
            <person name="Grigoriev I."/>
        </authorList>
    </citation>
    <scope>NUCLEOTIDE SEQUENCE</scope>
    <source>
        <strain evidence="2">CBS 269.34</strain>
    </source>
</reference>
<proteinExistence type="predicted"/>
<evidence type="ECO:0000313" key="2">
    <source>
        <dbReference type="EMBL" id="KAF2494857.1"/>
    </source>
</evidence>
<evidence type="ECO:0000313" key="3">
    <source>
        <dbReference type="Proteomes" id="UP000799750"/>
    </source>
</evidence>